<gene>
    <name evidence="4" type="ORF">J8641_04465</name>
</gene>
<dbReference type="Gene3D" id="2.40.50.230">
    <property type="entry name" value="Gp5 N-terminal domain"/>
    <property type="match status" value="1"/>
</dbReference>
<reference evidence="4" key="1">
    <citation type="submission" date="2021-04" db="EMBL/GenBank/DDBJ databases">
        <title>Genomic characterization of endocarditis-associated Neisseria elongata subsp. nitroreducens.</title>
        <authorList>
            <person name="Schorner M."/>
            <person name="Passarelli-Araujo H."/>
            <person name="Scheffer M."/>
            <person name="Barazzetti F."/>
            <person name="Martins J."/>
            <person name="Machado H."/>
            <person name="Palmeiro J."/>
            <person name="Bazzo M."/>
        </authorList>
    </citation>
    <scope>NUCLEOTIDE SEQUENCE</scope>
    <source>
        <strain evidence="4">Nel_M001</strain>
    </source>
</reference>
<dbReference type="RefSeq" id="WP_214037516.1">
    <property type="nucleotide sequence ID" value="NZ_JAGJWT010000002.1"/>
</dbReference>
<dbReference type="Gene3D" id="6.20.150.10">
    <property type="match status" value="1"/>
</dbReference>
<feature type="compositionally biased region" description="Gly residues" evidence="1">
    <location>
        <begin position="193"/>
        <end position="204"/>
    </location>
</feature>
<dbReference type="Pfam" id="PF04717">
    <property type="entry name" value="Phage_base_V"/>
    <property type="match status" value="1"/>
</dbReference>
<dbReference type="AlphaFoldDB" id="A0A9X1CZ51"/>
<evidence type="ECO:0000259" key="3">
    <source>
        <dbReference type="Pfam" id="PF18715"/>
    </source>
</evidence>
<dbReference type="Proteomes" id="UP000708805">
    <property type="component" value="Unassembled WGS sequence"/>
</dbReference>
<evidence type="ECO:0000256" key="1">
    <source>
        <dbReference type="SAM" id="MobiDB-lite"/>
    </source>
</evidence>
<dbReference type="Pfam" id="PF18715">
    <property type="entry name" value="Phage_spike"/>
    <property type="match status" value="1"/>
</dbReference>
<dbReference type="InterPro" id="IPR044033">
    <property type="entry name" value="GpV-like_apex"/>
</dbReference>
<accession>A0A9X1CZ51</accession>
<sequence length="204" mass="20917">MSAEDQRKTANLIKQGNIAESDPAGRVRVRIGNLLTDWLPYFVPFAGGVSVHRPPSVGENCLVLSPSGETANGLVLCGLMSDQFPQPSNSADETVIRFPDGASIRYNHASGSLDASGIKTITVQAAQSLLIDCPQSSFTGALTVDGLFTYQAGMAGSNGAGGSTTINGDIRHSGGTLSSNGVALDAHTHKGVTPGGGHTGEPVK</sequence>
<dbReference type="NCBIfam" id="TIGR01644">
    <property type="entry name" value="phage_P2_V"/>
    <property type="match status" value="1"/>
</dbReference>
<proteinExistence type="predicted"/>
<name>A0A9X1CZ51_NEIEL</name>
<dbReference type="InterPro" id="IPR006531">
    <property type="entry name" value="Gp5/Vgr_OB"/>
</dbReference>
<dbReference type="InterPro" id="IPR037026">
    <property type="entry name" value="Vgr_OB-fold_dom_sf"/>
</dbReference>
<evidence type="ECO:0000313" key="4">
    <source>
        <dbReference type="EMBL" id="MBS9340083.1"/>
    </source>
</evidence>
<evidence type="ECO:0000313" key="5">
    <source>
        <dbReference type="Proteomes" id="UP000708805"/>
    </source>
</evidence>
<feature type="region of interest" description="Disordered" evidence="1">
    <location>
        <begin position="171"/>
        <end position="204"/>
    </location>
</feature>
<feature type="domain" description="Gp5/Type VI secretion system Vgr protein OB-fold" evidence="2">
    <location>
        <begin position="21"/>
        <end position="79"/>
    </location>
</feature>
<comment type="caution">
    <text evidence="4">The sequence shown here is derived from an EMBL/GenBank/DDBJ whole genome shotgun (WGS) entry which is preliminary data.</text>
</comment>
<dbReference type="InterPro" id="IPR013046">
    <property type="entry name" value="GpV/Gp45"/>
</dbReference>
<dbReference type="InterPro" id="IPR040629">
    <property type="entry name" value="Phage_spike"/>
</dbReference>
<evidence type="ECO:0000259" key="2">
    <source>
        <dbReference type="Pfam" id="PF04717"/>
    </source>
</evidence>
<protein>
    <submittedName>
        <fullName evidence="4">Phage baseplate assembly protein V</fullName>
    </submittedName>
</protein>
<dbReference type="Pfam" id="PF18946">
    <property type="entry name" value="Apex"/>
    <property type="match status" value="1"/>
</dbReference>
<feature type="domain" description="Phage spike trimer" evidence="3">
    <location>
        <begin position="117"/>
        <end position="180"/>
    </location>
</feature>
<organism evidence="4 5">
    <name type="scientific">Neisseria elongata subsp. nitroreducens</name>
    <dbReference type="NCBI Taxonomy" id="90367"/>
    <lineage>
        <taxon>Bacteria</taxon>
        <taxon>Pseudomonadati</taxon>
        <taxon>Pseudomonadota</taxon>
        <taxon>Betaproteobacteria</taxon>
        <taxon>Neisseriales</taxon>
        <taxon>Neisseriaceae</taxon>
        <taxon>Neisseria</taxon>
    </lineage>
</organism>
<dbReference type="EMBL" id="JAGJWT010000002">
    <property type="protein sequence ID" value="MBS9340083.1"/>
    <property type="molecule type" value="Genomic_DNA"/>
</dbReference>